<proteinExistence type="predicted"/>
<organism evidence="1">
    <name type="scientific">Siphoviridae sp. ctKcB20</name>
    <dbReference type="NCBI Taxonomy" id="2827568"/>
    <lineage>
        <taxon>Viruses</taxon>
        <taxon>Duplodnaviria</taxon>
        <taxon>Heunggongvirae</taxon>
        <taxon>Uroviricota</taxon>
        <taxon>Caudoviricetes</taxon>
    </lineage>
</organism>
<name>A0A8S5LLL2_9CAUD</name>
<reference evidence="1" key="1">
    <citation type="journal article" date="2021" name="Proc. Natl. Acad. Sci. U.S.A.">
        <title>A Catalog of Tens of Thousands of Viruses from Human Metagenomes Reveals Hidden Associations with Chronic Diseases.</title>
        <authorList>
            <person name="Tisza M.J."/>
            <person name="Buck C.B."/>
        </authorList>
    </citation>
    <scope>NUCLEOTIDE SEQUENCE</scope>
    <source>
        <strain evidence="1">CtKcB20</strain>
    </source>
</reference>
<evidence type="ECO:0000313" key="1">
    <source>
        <dbReference type="EMBL" id="DAD70735.1"/>
    </source>
</evidence>
<protein>
    <submittedName>
        <fullName evidence="1">Uncharacterized protein</fullName>
    </submittedName>
</protein>
<sequence length="30" mass="3623">MRAVSKGFPFKKALFHEHFFIKGDFYNGRF</sequence>
<dbReference type="EMBL" id="BK015870">
    <property type="protein sequence ID" value="DAD70735.1"/>
    <property type="molecule type" value="Genomic_DNA"/>
</dbReference>
<accession>A0A8S5LLL2</accession>